<evidence type="ECO:0000313" key="2">
    <source>
        <dbReference type="EMBL" id="AZG76097.1"/>
    </source>
</evidence>
<proteinExistence type="predicted"/>
<organism evidence="2 3">
    <name type="scientific">Methylocystis rosea</name>
    <dbReference type="NCBI Taxonomy" id="173366"/>
    <lineage>
        <taxon>Bacteria</taxon>
        <taxon>Pseudomonadati</taxon>
        <taxon>Pseudomonadota</taxon>
        <taxon>Alphaproteobacteria</taxon>
        <taxon>Hyphomicrobiales</taxon>
        <taxon>Methylocystaceae</taxon>
        <taxon>Methylocystis</taxon>
    </lineage>
</organism>
<dbReference type="Proteomes" id="UP000273982">
    <property type="component" value="Chromosome"/>
</dbReference>
<name>A0A3G8M306_9HYPH</name>
<feature type="region of interest" description="Disordered" evidence="1">
    <location>
        <begin position="1"/>
        <end position="23"/>
    </location>
</feature>
<evidence type="ECO:0000313" key="3">
    <source>
        <dbReference type="Proteomes" id="UP000273982"/>
    </source>
</evidence>
<dbReference type="AlphaFoldDB" id="A0A3G8M306"/>
<dbReference type="EMBL" id="CP034086">
    <property type="protein sequence ID" value="AZG76097.1"/>
    <property type="molecule type" value="Genomic_DNA"/>
</dbReference>
<reference evidence="2 3" key="1">
    <citation type="submission" date="2018-11" db="EMBL/GenBank/DDBJ databases">
        <title>Genome squencing of methanotrophic bacteria isolated from alkaline groundwater in Korea.</title>
        <authorList>
            <person name="Nguyen L.N."/>
        </authorList>
    </citation>
    <scope>NUCLEOTIDE SEQUENCE [LARGE SCALE GENOMIC DNA]</scope>
    <source>
        <strain evidence="2 3">GW6</strain>
    </source>
</reference>
<gene>
    <name evidence="2" type="ORF">EHO51_04755</name>
</gene>
<protein>
    <submittedName>
        <fullName evidence="2">Uncharacterized protein</fullName>
    </submittedName>
</protein>
<dbReference type="KEGG" id="mros:EHO51_04755"/>
<evidence type="ECO:0000256" key="1">
    <source>
        <dbReference type="SAM" id="MobiDB-lite"/>
    </source>
</evidence>
<sequence length="89" mass="9568">MGEAARQGKGFDPGRGKKFAARDGAGGGVRRLVADMMGAINRATFDPRPGLVKMARFVASDARRTISRQAIAQAFLGFLPECEESQKLQ</sequence>
<dbReference type="RefSeq" id="WP_124737926.1">
    <property type="nucleotide sequence ID" value="NZ_CP034086.1"/>
</dbReference>
<accession>A0A3G8M306</accession>